<accession>A0A2A6DXV2</accession>
<feature type="transmembrane region" description="Helical" evidence="1">
    <location>
        <begin position="360"/>
        <end position="380"/>
    </location>
</feature>
<dbReference type="EMBL" id="MOXJ01000035">
    <property type="protein sequence ID" value="PDO09553.1"/>
    <property type="molecule type" value="Genomic_DNA"/>
</dbReference>
<feature type="transmembrane region" description="Helical" evidence="1">
    <location>
        <begin position="236"/>
        <end position="258"/>
    </location>
</feature>
<feature type="transmembrane region" description="Helical" evidence="1">
    <location>
        <begin position="386"/>
        <end position="408"/>
    </location>
</feature>
<name>A0A2A6DXV2_9BACL</name>
<feature type="transmembrane region" description="Helical" evidence="1">
    <location>
        <begin position="103"/>
        <end position="127"/>
    </location>
</feature>
<proteinExistence type="predicted"/>
<dbReference type="Proteomes" id="UP000243688">
    <property type="component" value="Unassembled WGS sequence"/>
</dbReference>
<sequence length="410" mass="43747">MFRLPFLFMATGMAAFAVFHAIGLAMWARWPAAPARTPDGWFYAHLFVLGWATMIATGAMYQLLRVILQKEYTNRRLGYVQYAVFVAGLAALLAGFALGDVGWIASGAAAAWCGVVLFAVNVGSALVRARRWEPVTLGAAAAVGYLVLTGALGLAMGADFAFGFWPQGHERLFRAHVWLGSVGWFGVLITAFSFKLLPMFHLSHAKTTKLEYAVFALWNAAALVGAAAFLAGSPRAGVGVALVVLTTAAVVYNVYVSVVRRHRHKRSPGAGITAAVCASRALGAVAVGACAWLWFVPERAGAETAVLAATWAYLGGWVGTNVLGYFSKILPFLWWTHKYGPRVGRERVPTMAELLPDREYAGWLAVSAAAVGVLAVLLGVGVSAAAAWAGMFWSAASLGYAFRLALVLKR</sequence>
<reference evidence="2 3" key="1">
    <citation type="submission" date="2016-12" db="EMBL/GenBank/DDBJ databases">
        <title>Candidatus Reconcilibacillus cellulovorans genome.</title>
        <authorList>
            <person name="Kolinko S."/>
            <person name="Wu Y.-W."/>
            <person name="Tachea F."/>
            <person name="Denzel E."/>
            <person name="Hiras J."/>
            <person name="Baecker N."/>
            <person name="Chan L.J."/>
            <person name="Eichorst S.A."/>
            <person name="Frey D."/>
            <person name="Adams P.D."/>
            <person name="Pray T."/>
            <person name="Tanjore D."/>
            <person name="Petzold C.J."/>
            <person name="Gladden J.M."/>
            <person name="Simmons B.A."/>
            <person name="Singer S.W."/>
        </authorList>
    </citation>
    <scope>NUCLEOTIDE SEQUENCE [LARGE SCALE GENOMIC DNA]</scope>
    <source>
        <strain evidence="2">JTherm</strain>
    </source>
</reference>
<protein>
    <submittedName>
        <fullName evidence="2">Uncharacterized protein</fullName>
    </submittedName>
</protein>
<keyword evidence="1" id="KW-0812">Transmembrane</keyword>
<dbReference type="AlphaFoldDB" id="A0A2A6DXV2"/>
<evidence type="ECO:0000256" key="1">
    <source>
        <dbReference type="SAM" id="Phobius"/>
    </source>
</evidence>
<organism evidence="2 3">
    <name type="scientific">Candidatus Reconcilbacillus cellulovorans</name>
    <dbReference type="NCBI Taxonomy" id="1906605"/>
    <lineage>
        <taxon>Bacteria</taxon>
        <taxon>Bacillati</taxon>
        <taxon>Bacillota</taxon>
        <taxon>Bacilli</taxon>
        <taxon>Bacillales</taxon>
        <taxon>Paenibacillaceae</taxon>
        <taxon>Candidatus Reconcilbacillus</taxon>
    </lineage>
</organism>
<gene>
    <name evidence="2" type="ORF">BLM47_12050</name>
</gene>
<feature type="transmembrane region" description="Helical" evidence="1">
    <location>
        <begin position="177"/>
        <end position="198"/>
    </location>
</feature>
<comment type="caution">
    <text evidence="2">The sequence shown here is derived from an EMBL/GenBank/DDBJ whole genome shotgun (WGS) entry which is preliminary data.</text>
</comment>
<feature type="transmembrane region" description="Helical" evidence="1">
    <location>
        <begin position="210"/>
        <end position="230"/>
    </location>
</feature>
<evidence type="ECO:0000313" key="3">
    <source>
        <dbReference type="Proteomes" id="UP000243688"/>
    </source>
</evidence>
<feature type="transmembrane region" description="Helical" evidence="1">
    <location>
        <begin position="76"/>
        <end position="97"/>
    </location>
</feature>
<evidence type="ECO:0000313" key="2">
    <source>
        <dbReference type="EMBL" id="PDO09553.1"/>
    </source>
</evidence>
<feature type="transmembrane region" description="Helical" evidence="1">
    <location>
        <begin position="7"/>
        <end position="30"/>
    </location>
</feature>
<feature type="transmembrane region" description="Helical" evidence="1">
    <location>
        <begin position="42"/>
        <end position="64"/>
    </location>
</feature>
<keyword evidence="1" id="KW-1133">Transmembrane helix</keyword>
<feature type="transmembrane region" description="Helical" evidence="1">
    <location>
        <begin position="139"/>
        <end position="165"/>
    </location>
</feature>
<feature type="transmembrane region" description="Helical" evidence="1">
    <location>
        <begin position="314"/>
        <end position="335"/>
    </location>
</feature>
<keyword evidence="1" id="KW-0472">Membrane</keyword>
<feature type="transmembrane region" description="Helical" evidence="1">
    <location>
        <begin position="270"/>
        <end position="294"/>
    </location>
</feature>